<proteinExistence type="predicted"/>
<dbReference type="InterPro" id="IPR014287">
    <property type="entry name" value="Nase_Fe-Fe_AnfO"/>
</dbReference>
<dbReference type="Pfam" id="PF09582">
    <property type="entry name" value="AnfO_nitrog"/>
    <property type="match status" value="1"/>
</dbReference>
<gene>
    <name evidence="1" type="ORF">SPTER_42580</name>
</gene>
<evidence type="ECO:0000313" key="1">
    <source>
        <dbReference type="EMBL" id="QDR82820.1"/>
    </source>
</evidence>
<dbReference type="OrthoDB" id="200286at2"/>
<dbReference type="RefSeq" id="WP_144352166.1">
    <property type="nucleotide sequence ID" value="NZ_CP036259.1"/>
</dbReference>
<keyword evidence="2" id="KW-1185">Reference proteome</keyword>
<name>A0A517DZN2_9FIRM</name>
<reference evidence="1 2" key="1">
    <citation type="submission" date="2019-02" db="EMBL/GenBank/DDBJ databases">
        <title>Closed genome of Sporomusa termitida DSM 4440.</title>
        <authorList>
            <person name="Poehlein A."/>
            <person name="Daniel R."/>
        </authorList>
    </citation>
    <scope>NUCLEOTIDE SEQUENCE [LARGE SCALE GENOMIC DNA]</scope>
    <source>
        <strain evidence="1 2">DSM 4440</strain>
    </source>
</reference>
<evidence type="ECO:0000313" key="2">
    <source>
        <dbReference type="Proteomes" id="UP000320776"/>
    </source>
</evidence>
<dbReference type="EMBL" id="CP036259">
    <property type="protein sequence ID" value="QDR82820.1"/>
    <property type="molecule type" value="Genomic_DNA"/>
</dbReference>
<accession>A0A517DZN2</accession>
<protein>
    <submittedName>
        <fullName evidence="1">Fe-only nitrogenase accessory protein AnfO</fullName>
    </submittedName>
</protein>
<dbReference type="AlphaFoldDB" id="A0A517DZN2"/>
<dbReference type="Proteomes" id="UP000320776">
    <property type="component" value="Chromosome"/>
</dbReference>
<dbReference type="KEGG" id="sted:SPTER_42580"/>
<organism evidence="1 2">
    <name type="scientific">Sporomusa termitida</name>
    <dbReference type="NCBI Taxonomy" id="2377"/>
    <lineage>
        <taxon>Bacteria</taxon>
        <taxon>Bacillati</taxon>
        <taxon>Bacillota</taxon>
        <taxon>Negativicutes</taxon>
        <taxon>Selenomonadales</taxon>
        <taxon>Sporomusaceae</taxon>
        <taxon>Sporomusa</taxon>
    </lineage>
</organism>
<sequence>MAREIAVFVGNNGSTAALGEPGKVIVYRRQQGKWQPVSEAVLQLDPTSGMAGVRQQLAAMIEFIGRCRVFVARAVSGLLYKELEQAGFSIWEFDGRPLEFLEYILIQEELAARQPAPLKAVTPTVVETGPGCYQVSLKELQQSGTGMTSKQVLQPLLNGNFYLVEVLCGHIPPWLEADWACGKFDCTAERAADGVKLTIKKKSCGEYNEQANLD</sequence>